<keyword evidence="1" id="KW-1133">Transmembrane helix</keyword>
<dbReference type="Gene3D" id="2.60.20.10">
    <property type="entry name" value="Crystallins"/>
    <property type="match status" value="1"/>
</dbReference>
<organism evidence="2 3">
    <name type="scientific">Aspergillus pseudoviridinutans</name>
    <dbReference type="NCBI Taxonomy" id="1517512"/>
    <lineage>
        <taxon>Eukaryota</taxon>
        <taxon>Fungi</taxon>
        <taxon>Dikarya</taxon>
        <taxon>Ascomycota</taxon>
        <taxon>Pezizomycotina</taxon>
        <taxon>Eurotiomycetes</taxon>
        <taxon>Eurotiomycetidae</taxon>
        <taxon>Eurotiales</taxon>
        <taxon>Aspergillaceae</taxon>
        <taxon>Aspergillus</taxon>
        <taxon>Aspergillus subgen. Fumigati</taxon>
    </lineage>
</organism>
<accession>A0A9P3B5C4</accession>
<sequence>METAPKLDGDAAPVHVELQRKNPQLNRINNILTETSISLSQNTMKIAALAATFALALVPSVSAWRVYFYQLKEEQGPSITNGGPGNPGFKCFPNVDPLNQKISSMRYYSDNPEGTTRCCIKFYDSPGCKGDFGYEFCRNQFLNFADIGHDNDVSSYSTNCVRI</sequence>
<dbReference type="OrthoDB" id="4905085at2759"/>
<name>A0A9P3B5C4_9EURO</name>
<evidence type="ECO:0000313" key="3">
    <source>
        <dbReference type="Proteomes" id="UP001043456"/>
    </source>
</evidence>
<dbReference type="AlphaFoldDB" id="A0A9P3B5C4"/>
<feature type="transmembrane region" description="Helical" evidence="1">
    <location>
        <begin position="46"/>
        <end position="68"/>
    </location>
</feature>
<proteinExistence type="predicted"/>
<dbReference type="Proteomes" id="UP001043456">
    <property type="component" value="Unassembled WGS sequence"/>
</dbReference>
<evidence type="ECO:0000313" key="2">
    <source>
        <dbReference type="EMBL" id="GIJ85051.1"/>
    </source>
</evidence>
<evidence type="ECO:0000256" key="1">
    <source>
        <dbReference type="SAM" id="Phobius"/>
    </source>
</evidence>
<keyword evidence="3" id="KW-1185">Reference proteome</keyword>
<gene>
    <name evidence="2" type="ORF">Asppvi_003906</name>
</gene>
<dbReference type="RefSeq" id="XP_043155798.1">
    <property type="nucleotide sequence ID" value="XM_043299863.1"/>
</dbReference>
<dbReference type="EMBL" id="BHVY01000003">
    <property type="protein sequence ID" value="GIJ85051.1"/>
    <property type="molecule type" value="Genomic_DNA"/>
</dbReference>
<reference evidence="2 3" key="1">
    <citation type="submission" date="2018-10" db="EMBL/GenBank/DDBJ databases">
        <title>Pan-genome distribution and transcriptional activeness of fungal secondary metabolism genes in Aspergillus section Fumigati.</title>
        <authorList>
            <person name="Takahashi H."/>
            <person name="Umemura M."/>
            <person name="Ninomiya A."/>
            <person name="Kusuya Y."/>
            <person name="Urayama S."/>
            <person name="Shimizu M."/>
            <person name="Watanabe A."/>
            <person name="Kamei K."/>
            <person name="Yaguchi T."/>
            <person name="Hagiwara D."/>
        </authorList>
    </citation>
    <scope>NUCLEOTIDE SEQUENCE [LARGE SCALE GENOMIC DNA]</scope>
    <source>
        <strain evidence="2 3">IFM 55266</strain>
    </source>
</reference>
<dbReference type="GeneID" id="67002518"/>
<protein>
    <submittedName>
        <fullName evidence="2">Uncharacterized protein</fullName>
    </submittedName>
</protein>
<keyword evidence="1" id="KW-0812">Transmembrane</keyword>
<comment type="caution">
    <text evidence="2">The sequence shown here is derived from an EMBL/GenBank/DDBJ whole genome shotgun (WGS) entry which is preliminary data.</text>
</comment>
<keyword evidence="1" id="KW-0472">Membrane</keyword>